<dbReference type="PANTHER" id="PTHR38797:SF4">
    <property type="entry name" value="NUCLEAR PORE COMPLEX PROTEIN NUP85"/>
    <property type="match status" value="1"/>
</dbReference>
<proteinExistence type="predicted"/>
<sequence length="352" mass="39588">MPGVDQIRTLLPFRNFPSTLTTLPHFHALFRTNLSSMVEVIEIDPSKRDDLTPSEADMLHIMNEALTSEVDPVAAPVSLANSLREYLSSQGSECLNIANTNLWYLWMILLEVVLNVPVDHPWHDILTATVDELRREGGTVAASNPKLKWEDLPFLRMYLFDKWAGELPAPILSRHSNIKEDPTELDDCTPEDLEAWKQFNSFASRLLSPDFTPWLILPYWEIAAGLETVVEDAAVFECKVWAATEWLIRCGSIIFRDMSSKEELDSETSLSMKPGPLCADIPPLSVQRWDFWHSRLVELIENESSSNAAAGGVPLPLSRLNQALAVMEKARLDVELEGQNLKDQDSSDSVDS</sequence>
<dbReference type="Pfam" id="PF12311">
    <property type="entry name" value="DUF3632"/>
    <property type="match status" value="1"/>
</dbReference>
<keyword evidence="2" id="KW-1185">Reference proteome</keyword>
<protein>
    <submittedName>
        <fullName evidence="1">Uncharacterized protein</fullName>
    </submittedName>
</protein>
<dbReference type="InterPro" id="IPR053204">
    <property type="entry name" value="Oxopyrrolidines_Biosynth-assoc"/>
</dbReference>
<dbReference type="PANTHER" id="PTHR38797">
    <property type="entry name" value="NUCLEAR PORE COMPLEX PROTEIN NUP85-RELATED"/>
    <property type="match status" value="1"/>
</dbReference>
<gene>
    <name evidence="1" type="ORF">POLS_LOCUS5123</name>
</gene>
<comment type="caution">
    <text evidence="1">The sequence shown here is derived from an EMBL/GenBank/DDBJ whole genome shotgun (WGS) entry which is preliminary data.</text>
</comment>
<dbReference type="OrthoDB" id="3350591at2759"/>
<dbReference type="Proteomes" id="UP001153618">
    <property type="component" value="Unassembled WGS sequence"/>
</dbReference>
<evidence type="ECO:0000313" key="1">
    <source>
        <dbReference type="EMBL" id="CAG8117068.1"/>
    </source>
</evidence>
<accession>A0A9W4HTN1</accession>
<dbReference type="AlphaFoldDB" id="A0A9W4HTN1"/>
<organism evidence="1 2">
    <name type="scientific">Penicillium olsonii</name>
    <dbReference type="NCBI Taxonomy" id="99116"/>
    <lineage>
        <taxon>Eukaryota</taxon>
        <taxon>Fungi</taxon>
        <taxon>Dikarya</taxon>
        <taxon>Ascomycota</taxon>
        <taxon>Pezizomycotina</taxon>
        <taxon>Eurotiomycetes</taxon>
        <taxon>Eurotiomycetidae</taxon>
        <taxon>Eurotiales</taxon>
        <taxon>Aspergillaceae</taxon>
        <taxon>Penicillium</taxon>
    </lineage>
</organism>
<name>A0A9W4HTN1_PENOL</name>
<reference evidence="1" key="1">
    <citation type="submission" date="2021-07" db="EMBL/GenBank/DDBJ databases">
        <authorList>
            <person name="Branca A.L. A."/>
        </authorList>
    </citation>
    <scope>NUCLEOTIDE SEQUENCE</scope>
</reference>
<evidence type="ECO:0000313" key="2">
    <source>
        <dbReference type="Proteomes" id="UP001153618"/>
    </source>
</evidence>
<dbReference type="EMBL" id="CAJVOS010000027">
    <property type="protein sequence ID" value="CAG8117068.1"/>
    <property type="molecule type" value="Genomic_DNA"/>
</dbReference>
<dbReference type="InterPro" id="IPR022085">
    <property type="entry name" value="OpdG"/>
</dbReference>